<keyword evidence="3" id="KW-1185">Reference proteome</keyword>
<organism evidence="2 3">
    <name type="scientific">Fasciola gigantica</name>
    <name type="common">Giant liver fluke</name>
    <dbReference type="NCBI Taxonomy" id="46835"/>
    <lineage>
        <taxon>Eukaryota</taxon>
        <taxon>Metazoa</taxon>
        <taxon>Spiralia</taxon>
        <taxon>Lophotrochozoa</taxon>
        <taxon>Platyhelminthes</taxon>
        <taxon>Trematoda</taxon>
        <taxon>Digenea</taxon>
        <taxon>Plagiorchiida</taxon>
        <taxon>Echinostomata</taxon>
        <taxon>Echinostomatoidea</taxon>
        <taxon>Fasciolidae</taxon>
        <taxon>Fasciola</taxon>
    </lineage>
</organism>
<feature type="region of interest" description="Disordered" evidence="1">
    <location>
        <begin position="122"/>
        <end position="156"/>
    </location>
</feature>
<gene>
    <name evidence="2" type="ORF">FGIG_03029</name>
</gene>
<sequence>MLLRHQSSPDISSNGPLYQKFPPEEKRKMVKLRKHARSLKLTNQCVWIDEYLIRRSIRQTTDLFEPFYRMEITLPSSASSLSRSSSESSSSSSSSSILPPCSEMQTGEPQRYQKFRNSFRLAQKSNGSKQNDNGIKENGKLSKRPDRENEFSRAERERRMQQIEDLAREKVSLFLCQSVLAHVTQKVIFTLVMKNQTKQNKTKLMQCDLVILCAMMNGSI</sequence>
<evidence type="ECO:0000313" key="3">
    <source>
        <dbReference type="Proteomes" id="UP000316759"/>
    </source>
</evidence>
<reference evidence="2 3" key="1">
    <citation type="submission" date="2019-04" db="EMBL/GenBank/DDBJ databases">
        <title>Annotation for the trematode Fasciola gigantica.</title>
        <authorList>
            <person name="Choi Y.-J."/>
        </authorList>
    </citation>
    <scope>NUCLEOTIDE SEQUENCE [LARGE SCALE GENOMIC DNA]</scope>
    <source>
        <strain evidence="2">Uganda_cow_1</strain>
    </source>
</reference>
<feature type="region of interest" description="Disordered" evidence="1">
    <location>
        <begin position="1"/>
        <end position="22"/>
    </location>
</feature>
<feature type="compositionally biased region" description="Low complexity" evidence="1">
    <location>
        <begin position="78"/>
        <end position="96"/>
    </location>
</feature>
<evidence type="ECO:0000313" key="2">
    <source>
        <dbReference type="EMBL" id="TPP66184.1"/>
    </source>
</evidence>
<proteinExistence type="predicted"/>
<dbReference type="AlphaFoldDB" id="A0A504YXF6"/>
<feature type="compositionally biased region" description="Basic and acidic residues" evidence="1">
    <location>
        <begin position="134"/>
        <end position="156"/>
    </location>
</feature>
<comment type="caution">
    <text evidence="2">The sequence shown here is derived from an EMBL/GenBank/DDBJ whole genome shotgun (WGS) entry which is preliminary data.</text>
</comment>
<protein>
    <submittedName>
        <fullName evidence="2">Uncharacterized protein</fullName>
    </submittedName>
</protein>
<feature type="region of interest" description="Disordered" evidence="1">
    <location>
        <begin position="78"/>
        <end position="108"/>
    </location>
</feature>
<dbReference type="Proteomes" id="UP000316759">
    <property type="component" value="Unassembled WGS sequence"/>
</dbReference>
<feature type="compositionally biased region" description="Polar residues" evidence="1">
    <location>
        <begin position="1"/>
        <end position="16"/>
    </location>
</feature>
<evidence type="ECO:0000256" key="1">
    <source>
        <dbReference type="SAM" id="MobiDB-lite"/>
    </source>
</evidence>
<feature type="compositionally biased region" description="Polar residues" evidence="1">
    <location>
        <begin position="123"/>
        <end position="133"/>
    </location>
</feature>
<dbReference type="EMBL" id="SUNJ01002168">
    <property type="protein sequence ID" value="TPP66184.1"/>
    <property type="molecule type" value="Genomic_DNA"/>
</dbReference>
<name>A0A504YXF6_FASGI</name>
<accession>A0A504YXF6</accession>